<dbReference type="Gene3D" id="3.30.300.30">
    <property type="match status" value="3"/>
</dbReference>
<dbReference type="InterPro" id="IPR020845">
    <property type="entry name" value="AMP-binding_CS"/>
</dbReference>
<dbReference type="InterPro" id="IPR029058">
    <property type="entry name" value="AB_hydrolase_fold"/>
</dbReference>
<dbReference type="PROSITE" id="PS50075">
    <property type="entry name" value="CARRIER"/>
    <property type="match status" value="3"/>
</dbReference>
<feature type="domain" description="Carrier" evidence="7">
    <location>
        <begin position="2544"/>
        <end position="2618"/>
    </location>
</feature>
<dbReference type="InterPro" id="IPR009081">
    <property type="entry name" value="PP-bd_ACP"/>
</dbReference>
<dbReference type="InterPro" id="IPR023213">
    <property type="entry name" value="CAT-like_dom_sf"/>
</dbReference>
<dbReference type="Gene3D" id="3.30.559.30">
    <property type="entry name" value="Nonribosomal peptide synthetase, condensation domain"/>
    <property type="match status" value="2"/>
</dbReference>
<evidence type="ECO:0000313" key="8">
    <source>
        <dbReference type="EMBL" id="BDE95323.1"/>
    </source>
</evidence>
<dbReference type="InterPro" id="IPR013120">
    <property type="entry name" value="FAR_NAD-bd"/>
</dbReference>
<dbReference type="InterPro" id="IPR001242">
    <property type="entry name" value="Condensation_dom"/>
</dbReference>
<dbReference type="Pfam" id="PF00550">
    <property type="entry name" value="PP-binding"/>
    <property type="match status" value="3"/>
</dbReference>
<dbReference type="NCBIfam" id="NF003417">
    <property type="entry name" value="PRK04813.1"/>
    <property type="match status" value="3"/>
</dbReference>
<evidence type="ECO:0000256" key="2">
    <source>
        <dbReference type="ARBA" id="ARBA00022450"/>
    </source>
</evidence>
<keyword evidence="4" id="KW-0436">Ligase</keyword>
<evidence type="ECO:0000256" key="4">
    <source>
        <dbReference type="ARBA" id="ARBA00022598"/>
    </source>
</evidence>
<dbReference type="SUPFAM" id="SSF56801">
    <property type="entry name" value="Acetyl-CoA synthetase-like"/>
    <property type="match status" value="3"/>
</dbReference>
<dbReference type="Pfam" id="PF00668">
    <property type="entry name" value="Condensation"/>
    <property type="match status" value="2"/>
</dbReference>
<reference evidence="8 9" key="1">
    <citation type="submission" date="2022-01" db="EMBL/GenBank/DDBJ databases">
        <title>Novel bile acid biosynthetic pathways are enriched in the microbiome of centenarians.</title>
        <authorList>
            <person name="Sato Y."/>
            <person name="Atarashi K."/>
            <person name="Plichta R.D."/>
            <person name="Arai Y."/>
            <person name="Sasajima S."/>
            <person name="Kearney M.S."/>
            <person name="Suda W."/>
            <person name="Takeshita K."/>
            <person name="Sasaki T."/>
            <person name="Okamoto S."/>
            <person name="Skelly N.A."/>
            <person name="Okamura Y."/>
            <person name="Vlamakis H."/>
            <person name="Li Y."/>
            <person name="Tanoue T."/>
            <person name="Takei H."/>
            <person name="Nittono H."/>
            <person name="Narushima S."/>
            <person name="Irie J."/>
            <person name="Itoh H."/>
            <person name="Moriya K."/>
            <person name="Sugiura Y."/>
            <person name="Suematsu M."/>
            <person name="Moritoki N."/>
            <person name="Shibata S."/>
            <person name="Littman R.D."/>
            <person name="Fischbach A.M."/>
            <person name="Uwamino Y."/>
            <person name="Inoue T."/>
            <person name="Honda A."/>
            <person name="Hattori M."/>
            <person name="Murai T."/>
            <person name="Xavier J.R."/>
            <person name="Hirose N."/>
            <person name="Honda K."/>
        </authorList>
    </citation>
    <scope>NUCLEOTIDE SEQUENCE [LARGE SCALE GENOMIC DNA]</scope>
    <source>
        <strain evidence="8 9">CE91-St30</strain>
    </source>
</reference>
<dbReference type="Gene3D" id="3.30.559.10">
    <property type="entry name" value="Chloramphenicol acetyltransferase-like domain"/>
    <property type="match status" value="2"/>
</dbReference>
<keyword evidence="3" id="KW-0597">Phosphoprotein</keyword>
<gene>
    <name evidence="8" type="ORF">CE91St30_06560</name>
</gene>
<dbReference type="InterPro" id="IPR000873">
    <property type="entry name" value="AMP-dep_synth/lig_dom"/>
</dbReference>
<dbReference type="NCBIfam" id="TIGR01733">
    <property type="entry name" value="AA-adenyl-dom"/>
    <property type="match status" value="2"/>
</dbReference>
<evidence type="ECO:0000256" key="5">
    <source>
        <dbReference type="SAM" id="Coils"/>
    </source>
</evidence>
<dbReference type="Gene3D" id="3.40.50.720">
    <property type="entry name" value="NAD(P)-binding Rossmann-like Domain"/>
    <property type="match status" value="1"/>
</dbReference>
<dbReference type="PROSITE" id="PS00455">
    <property type="entry name" value="AMP_BINDING"/>
    <property type="match status" value="3"/>
</dbReference>
<dbReference type="RefSeq" id="WP_244411734.1">
    <property type="nucleotide sequence ID" value="NZ_AP025564.1"/>
</dbReference>
<dbReference type="InterPro" id="IPR042099">
    <property type="entry name" value="ANL_N_sf"/>
</dbReference>
<feature type="compositionally biased region" description="Low complexity" evidence="6">
    <location>
        <begin position="1588"/>
        <end position="1603"/>
    </location>
</feature>
<feature type="domain" description="Carrier" evidence="7">
    <location>
        <begin position="1505"/>
        <end position="1580"/>
    </location>
</feature>
<name>A0ABM7WGH1_9ACTN</name>
<evidence type="ECO:0000259" key="7">
    <source>
        <dbReference type="PROSITE" id="PS50075"/>
    </source>
</evidence>
<dbReference type="InterPro" id="IPR045851">
    <property type="entry name" value="AMP-bd_C_sf"/>
</dbReference>
<dbReference type="Proteomes" id="UP001320544">
    <property type="component" value="Chromosome"/>
</dbReference>
<dbReference type="Pfam" id="PF00501">
    <property type="entry name" value="AMP-binding"/>
    <property type="match status" value="3"/>
</dbReference>
<dbReference type="SUPFAM" id="SSF52777">
    <property type="entry name" value="CoA-dependent acyltransferases"/>
    <property type="match status" value="4"/>
</dbReference>
<keyword evidence="2" id="KW-0596">Phosphopantetheine</keyword>
<organism evidence="8 9">
    <name type="scientific">Raoultibacter timonensis</name>
    <dbReference type="NCBI Taxonomy" id="1907662"/>
    <lineage>
        <taxon>Bacteria</taxon>
        <taxon>Bacillati</taxon>
        <taxon>Actinomycetota</taxon>
        <taxon>Coriobacteriia</taxon>
        <taxon>Eggerthellales</taxon>
        <taxon>Eggerthellaceae</taxon>
        <taxon>Raoultibacter</taxon>
    </lineage>
</organism>
<evidence type="ECO:0000313" key="9">
    <source>
        <dbReference type="Proteomes" id="UP001320544"/>
    </source>
</evidence>
<dbReference type="Gene3D" id="3.40.50.980">
    <property type="match status" value="2"/>
</dbReference>
<dbReference type="Gene3D" id="3.40.50.1820">
    <property type="entry name" value="alpha/beta hydrolase"/>
    <property type="match status" value="1"/>
</dbReference>
<dbReference type="EMBL" id="AP025564">
    <property type="protein sequence ID" value="BDE95323.1"/>
    <property type="molecule type" value="Genomic_DNA"/>
</dbReference>
<evidence type="ECO:0000256" key="3">
    <source>
        <dbReference type="ARBA" id="ARBA00022553"/>
    </source>
</evidence>
<feature type="domain" description="Carrier" evidence="7">
    <location>
        <begin position="482"/>
        <end position="565"/>
    </location>
</feature>
<dbReference type="SUPFAM" id="SSF51735">
    <property type="entry name" value="NAD(P)-binding Rossmann-fold domains"/>
    <property type="match status" value="1"/>
</dbReference>
<evidence type="ECO:0000256" key="6">
    <source>
        <dbReference type="SAM" id="MobiDB-lite"/>
    </source>
</evidence>
<feature type="compositionally biased region" description="Basic and acidic residues" evidence="6">
    <location>
        <begin position="1484"/>
        <end position="1493"/>
    </location>
</feature>
<keyword evidence="9" id="KW-1185">Reference proteome</keyword>
<feature type="coiled-coil region" evidence="5">
    <location>
        <begin position="2437"/>
        <end position="2464"/>
    </location>
</feature>
<dbReference type="PANTHER" id="PTHR45527">
    <property type="entry name" value="NONRIBOSOMAL PEPTIDE SYNTHETASE"/>
    <property type="match status" value="1"/>
</dbReference>
<comment type="cofactor">
    <cofactor evidence="1">
        <name>pantetheine 4'-phosphate</name>
        <dbReference type="ChEBI" id="CHEBI:47942"/>
    </cofactor>
</comment>
<dbReference type="Gene3D" id="3.40.50.12780">
    <property type="entry name" value="N-terminal domain of ligase-like"/>
    <property type="match status" value="2"/>
</dbReference>
<feature type="region of interest" description="Disordered" evidence="6">
    <location>
        <begin position="1588"/>
        <end position="1612"/>
    </location>
</feature>
<dbReference type="SMART" id="SM00823">
    <property type="entry name" value="PKS_PP"/>
    <property type="match status" value="3"/>
</dbReference>
<protein>
    <recommendedName>
        <fullName evidence="7">Carrier domain-containing protein</fullName>
    </recommendedName>
</protein>
<proteinExistence type="predicted"/>
<feature type="region of interest" description="Disordered" evidence="6">
    <location>
        <begin position="2613"/>
        <end position="2641"/>
    </location>
</feature>
<evidence type="ECO:0000256" key="1">
    <source>
        <dbReference type="ARBA" id="ARBA00001957"/>
    </source>
</evidence>
<dbReference type="Gene3D" id="2.30.38.10">
    <property type="entry name" value="Luciferase, Domain 3"/>
    <property type="match status" value="1"/>
</dbReference>
<dbReference type="Pfam" id="PF07993">
    <property type="entry name" value="NAD_binding_4"/>
    <property type="match status" value="1"/>
</dbReference>
<dbReference type="InterPro" id="IPR020806">
    <property type="entry name" value="PKS_PP-bd"/>
</dbReference>
<dbReference type="InterPro" id="IPR036291">
    <property type="entry name" value="NAD(P)-bd_dom_sf"/>
</dbReference>
<dbReference type="Pfam" id="PF13193">
    <property type="entry name" value="AMP-binding_C"/>
    <property type="match status" value="1"/>
</dbReference>
<dbReference type="InterPro" id="IPR025110">
    <property type="entry name" value="AMP-bd_C"/>
</dbReference>
<accession>A0ABM7WGH1</accession>
<sequence length="3042" mass="330404">MLTFPERFRTLAQSQPDKVALVCGDGKITYRDLDELSDRFAGAVAARGAGREKIYPIMLPRGIDYLAAAIGVQKAGAAFAPLSLEYPADRVNYIVGDCGSDLLIDQGFVDAARDHEPLRDCPVIDPRDAAMVTYTSGSTGNPKGILHEHDGFTRAIIAELPISCEAGGIELSVTPFNFAISMADIFVPLWVGATVCILSEEERRDIAVVDRSIDEYAITATVMSPQLLKWLPDRPSTLRTVCCGGERLSGVFREHGTIYNGYGLSELLSVAIAFEVDKAYENTPIGYPTKGYSVYLLDEDGNQVPDGSEGEICIAGPIARGYIGLPEKTAAAFRENPFASGLGDERLFMTGDVGYRDEEGRIVYVNRMDWMVKVNGQRVETGEPEVAMAAVDGIENAVVKAFEDNDGQTYLCGYYVPEKQAGRSDAEFDALIRSELSSKMPDYMIPRFLVRLEAFPLNVNGKVDRKSLQAPDAASFRRAYAAPETEEQELVCKAFESVLGIESVGIDDDFFALGGDSIKVIMLQEELSQCALAATDVFKGRTPRAIAELAGRSVQAPSLYADKESLRGEREAYPMTDSQLGVYLECIRDPESLMYNNAVGFLFEDAGAVDRERLRDGVVEAIGAHPFMKAHTARHEGAAFMVADAACAVIVPITERPGETADELIASFARPFDLESGPLFRFEVCACRDGVVLLGDMHHIIADGTSTALFYDQVARVYAGEKIASEAVDSFMVANAHEIARESGRAEQDQAFFDQMLDGIEVDSSPMPDDRAVLEDNRAASRRLDVAIRDKETLDRIAEHGRATGITESSLFLGAYAYALAKSTGQNEVLACMAENGRHDPALGATFGMLVKTLPLYTTIDETERTAAFLERIQDLQFSCMEHDQCSFVELAARHNVRSDVMFVYQGDMLSGIDLDGRFVAMRRAPHEDAMATIALSVSKGSEGYELSFEYRADRYTRDTIERFGALMVRIVEGLLEDQNLSEIELCSREELDRLRALDRTGVPDYDHNLTVVDLFRAQVQAHPDNEAIVSGDRVLTYGELDRRSEALACELAKRGVRREVPVGVLVKRNEQFPICILGILKAGGAVQPLDAKYPEERLRYMLEDSGAPIVIVDETLKPLVPERFEGAVLNASEAVDLALDASVELEGPAADTLFTLLYTSGTTGKPKGVMLEHRNLVNFCMCLHERLDLGPTDRASAHGSFGFDASMLEFYTYLTSGGCVCIIPDDIRLDLPALHEFMLSNRITVAFFTTQLGRQYVCAYPDDPLKALLSGGEKHVPCEPPRYDYINAYGPTECTIFVTDFSIDREYDVVPIGFSTGDNELYIVDAFNRPLPVGVPGELAVSGRQVARGYLNLPDKTQAAFTENPFSDEDGFTRMYMTGDVCRRLADGAMQYVGRADEQVKIRGFRIELSEIEKRIRDFEPVRNASVIAYDLPAGGKAIAAYVVADDPVDVGALNAFIKEELPAYMVPAVTMQIEEIPLNHNGKVDKRKLPEPKAATSTASASHPLTKLEQELVGIVADATGNDAIGIGDDLMACGVTSLSAIMVATELEERYGCRISVATLLEGGSILSIEDAIVEHLLSSVCADGAPPSDGSGSAASPAAVTDETGVNRERAPLSSAQLGVYYDAMKRPEALTYNIPTLATLPLSVDEGRLAAALVAAVDAHPVLKAHVESAGSVQDLVLDNDRVLDVPVVQEGEASLKARAPQLARPFDLHEGPLCRCEIVRTEHRVALFFDAHHLVFDGFSLSVFLRDVRAAYEGSPLETEVVQLDAARIELETADGSAGEASRAYFRDLFSEFGGEATRIAPKLGGRVEDGALARVEAPFRGGDLDRFTRERRTTPARLFLAATGYVIARYAAERSVYFSMVSAGRDDARMRAGVGMFVKTLPLHIGVDPDVSVAEYLEATGSAMGEALAHASYPFLEIVGEAGYSPSIDFACQLGLESELAFEGVPIETEFVGDLRPKFDLSIHIEGTTASPVIALEYNDALFDEAFADGFARAVASAARHMMADPDARCASVSLLDERERERVAAFGAGERFEAALDGGETFHGLFERCAERYPERVALVAADATLTYAELDALTNRMANGLIQAGLQRNDRVVLLLPRTSRSIAAMYAVMKAGGAYIPCDPAYPQERIAHILADSEARFAIVPPDRLDELPSVQALDVERLASCSIERSPEIPRSATDVAYLIYTSGSTGTPKGVVLSHRGIANYLCDRAGNRHVHALAAEAHALVSVTTASFDMSLKETAVSLSSGLTLVLADEDEARDPVLLARLFERTGADAFNATPSRMASYLGLPAFRDAMASCSVVMCGGEKMPDALLAELQGVTAARIFNTYGPTEITVSCNAKELTGETHVTIGAPLLNVTEFIVDADGNEVPVGVTGELLVGGPGVALGYWNREDQTREVFVEHCGMRVFRTGDFAAWTDEGDVSVFGRMDDQVKLRGLRIELEEVERRLLEHERVASAVVAIRTIGQAEHLSAYYVADVPIDAAEIRDMLAKTLAGYMVPTAYLQMQAFPITPNGKTDVRALPDPELLGATAYMEPETELERTMAELFASVLGIDRVGACDSFFDLGGTSLSATQVLIACDEANLAVSYGDIFAHPTPRGLAEFADGRAGKRPSSEASSDRDSDASGTRVGGDGFDYGSIDALLDGNTLDAYRGGEPQELGDILLTGATGFLGIHVLRAFLKQEAGRVVCLIRKGSTSSPENRLKAKLFYYFENSYEELFGTRIFVVEGDVADDAWHEDVREHAIDTVINCAASVKHFASGSAIGNVNIGGVEHLIGFCLASGARLVQVSTTSVAGERVGEEPPAGAKLTERDLFIGQRVDNQYTHSKFVAERMVLAAIDRGLDAKIMRVGNLGPRTSDGEFQINFSTNGFMGRLRAYLLIGGFPYSMLDATTEIAPIDNTAKAVLLLSRTPQPCRVFHPFNNHSIAIGDIISQMRLMGLGIEFMEDDEYERAFRTAMADPKKAAALTSLLAYQSKDAGEAVEFVKVKNQFTTQVLYRLGFEWSMTSKTYIAQFVKALMGLGFFDSDGSSGHV</sequence>
<dbReference type="InterPro" id="IPR010071">
    <property type="entry name" value="AA_adenyl_dom"/>
</dbReference>
<feature type="region of interest" description="Disordered" evidence="6">
    <location>
        <begin position="1484"/>
        <end position="1503"/>
    </location>
</feature>
<dbReference type="CDD" id="cd05930">
    <property type="entry name" value="A_NRPS"/>
    <property type="match status" value="3"/>
</dbReference>
<dbReference type="PANTHER" id="PTHR45527:SF1">
    <property type="entry name" value="FATTY ACID SYNTHASE"/>
    <property type="match status" value="1"/>
</dbReference>
<keyword evidence="5" id="KW-0175">Coiled coil</keyword>
<dbReference type="InterPro" id="IPR036736">
    <property type="entry name" value="ACP-like_sf"/>
</dbReference>
<dbReference type="Gene3D" id="1.10.1200.10">
    <property type="entry name" value="ACP-like"/>
    <property type="match status" value="2"/>
</dbReference>
<dbReference type="SUPFAM" id="SSF47336">
    <property type="entry name" value="ACP-like"/>
    <property type="match status" value="3"/>
</dbReference>